<dbReference type="GO" id="GO:0046872">
    <property type="term" value="F:metal ion binding"/>
    <property type="evidence" value="ECO:0007669"/>
    <property type="project" value="UniProtKB-KW"/>
</dbReference>
<feature type="transmembrane region" description="Helical" evidence="7">
    <location>
        <begin position="87"/>
        <end position="103"/>
    </location>
</feature>
<evidence type="ECO:0000256" key="6">
    <source>
        <dbReference type="ARBA" id="ARBA00023049"/>
    </source>
</evidence>
<dbReference type="InterPro" id="IPR051156">
    <property type="entry name" value="Mito/Outer_Membr_Metalloprot"/>
</dbReference>
<evidence type="ECO:0000256" key="3">
    <source>
        <dbReference type="ARBA" id="ARBA00022723"/>
    </source>
</evidence>
<keyword evidence="10" id="KW-1185">Reference proteome</keyword>
<dbReference type="AlphaFoldDB" id="E7RYU3"/>
<dbReference type="InterPro" id="IPR010295">
    <property type="entry name" value="DUF898"/>
</dbReference>
<dbReference type="InterPro" id="IPR001915">
    <property type="entry name" value="Peptidase_M48"/>
</dbReference>
<dbReference type="GO" id="GO:0004222">
    <property type="term" value="F:metalloendopeptidase activity"/>
    <property type="evidence" value="ECO:0007669"/>
    <property type="project" value="InterPro"/>
</dbReference>
<evidence type="ECO:0000256" key="4">
    <source>
        <dbReference type="ARBA" id="ARBA00022801"/>
    </source>
</evidence>
<comment type="cofactor">
    <cofactor evidence="1">
        <name>Zn(2+)</name>
        <dbReference type="ChEBI" id="CHEBI:29105"/>
    </cofactor>
</comment>
<dbReference type="CDD" id="cd07332">
    <property type="entry name" value="M48C_Oma1_like"/>
    <property type="match status" value="1"/>
</dbReference>
<keyword evidence="4 9" id="KW-0378">Hydrolase</keyword>
<dbReference type="STRING" id="887898.HMPREF0551_1857"/>
<dbReference type="EC" id="3.4.24.-" evidence="9"/>
<keyword evidence="7" id="KW-0812">Transmembrane</keyword>
<evidence type="ECO:0000256" key="5">
    <source>
        <dbReference type="ARBA" id="ARBA00022833"/>
    </source>
</evidence>
<feature type="transmembrane region" description="Helical" evidence="7">
    <location>
        <begin position="440"/>
        <end position="461"/>
    </location>
</feature>
<comment type="caution">
    <text evidence="9">The sequence shown here is derived from an EMBL/GenBank/DDBJ whole genome shotgun (WGS) entry which is preliminary data.</text>
</comment>
<proteinExistence type="predicted"/>
<evidence type="ECO:0000313" key="10">
    <source>
        <dbReference type="Proteomes" id="UP000011021"/>
    </source>
</evidence>
<dbReference type="GO" id="GO:0051603">
    <property type="term" value="P:proteolysis involved in protein catabolic process"/>
    <property type="evidence" value="ECO:0007669"/>
    <property type="project" value="TreeGrafter"/>
</dbReference>
<dbReference type="eggNOG" id="COG0501">
    <property type="taxonomic scope" value="Bacteria"/>
</dbReference>
<keyword evidence="2" id="KW-0645">Protease</keyword>
<feature type="transmembrane region" description="Helical" evidence="7">
    <location>
        <begin position="31"/>
        <end position="51"/>
    </location>
</feature>
<evidence type="ECO:0000256" key="7">
    <source>
        <dbReference type="SAM" id="Phobius"/>
    </source>
</evidence>
<feature type="transmembrane region" description="Helical" evidence="7">
    <location>
        <begin position="247"/>
        <end position="270"/>
    </location>
</feature>
<feature type="transmembrane region" description="Helical" evidence="7">
    <location>
        <begin position="151"/>
        <end position="177"/>
    </location>
</feature>
<name>E7RYU3_9BURK</name>
<protein>
    <submittedName>
        <fullName evidence="9">Peptidase, M48 family</fullName>
        <ecNumber evidence="9">3.4.24.-</ecNumber>
    </submittedName>
</protein>
<dbReference type="EMBL" id="AEQP01000020">
    <property type="protein sequence ID" value="EFV94417.1"/>
    <property type="molecule type" value="Genomic_DNA"/>
</dbReference>
<dbReference type="RefSeq" id="WP_005674211.1">
    <property type="nucleotide sequence ID" value="NZ_CP146288.1"/>
</dbReference>
<keyword evidence="6" id="KW-0482">Metalloprotease</keyword>
<evidence type="ECO:0000259" key="8">
    <source>
        <dbReference type="Pfam" id="PF01435"/>
    </source>
</evidence>
<sequence length="696" mass="76612">METGRDATARTPPVPVGGVGVRFSGQGNDYFRIWIADLLCMMLTGGLYWPWLRRRRWLFLDANTWVGAHRLADLQQAPLPGVWPPRWQPLAVGAFIIGLWLFITRSMGIFGWPMLVALFGISGPLWLYTGWRARLGLVGWRGAPLDFQGDLLTACLVWIRMCLPLVPAGLLISALFLDNFRLWLLGRSWTSRYGLTSEVQELIPWMVALSVALAMANWYHAAVHFGLGHVHHPDGVGRSRLHFWPLLRAALVAMVLILPAPFLAIGLVYANWPVLLSLLSIEPPGTLENLSNLAPDADSLFGSLRLDVSVLDGSVLTDGGLCVACRATMVLLMLAGCGLLLMMGWRYFSTRLWNKTWSTFRVGGYAFEGHLAAGRLMATGFFCDVLTLLTLGLYYPYGVVRMARLRRESVRVLSLTEPIEGAVNPPPATPLAVPRPRTHWVLALGLMAAPLVFAVWVALYGRPVLSDMLVRAMPPAFDTALGDATLTRLQREGVQPSRLSIETQKRLREGLQAAVQKSWEPRELPPYRIQFVRGGDVLGPNAVTLPGNLILITDELLGLAARQPDRAAVLVGVLGHEMAHVIHQDPQRILLLASLRKSVKMVLTGQGQDDLLASGADTVLYQGYGANIRQAADAGSIRMLRANGHSPQVMADFLKALEAARFTNPAWMVAAQRVPISLSAQPVDARRLEAFKDISE</sequence>
<dbReference type="Gene3D" id="3.30.2010.10">
    <property type="entry name" value="Metalloproteases ('zincins'), catalytic domain"/>
    <property type="match status" value="1"/>
</dbReference>
<feature type="transmembrane region" description="Helical" evidence="7">
    <location>
        <begin position="110"/>
        <end position="131"/>
    </location>
</feature>
<dbReference type="PANTHER" id="PTHR22726">
    <property type="entry name" value="METALLOENDOPEPTIDASE OMA1"/>
    <property type="match status" value="1"/>
</dbReference>
<dbReference type="GO" id="GO:0016020">
    <property type="term" value="C:membrane"/>
    <property type="evidence" value="ECO:0007669"/>
    <property type="project" value="TreeGrafter"/>
</dbReference>
<feature type="transmembrane region" description="Helical" evidence="7">
    <location>
        <begin position="329"/>
        <end position="348"/>
    </location>
</feature>
<feature type="transmembrane region" description="Helical" evidence="7">
    <location>
        <begin position="202"/>
        <end position="227"/>
    </location>
</feature>
<dbReference type="HOGENOM" id="CLU_395760_0_0_4"/>
<keyword evidence="5" id="KW-0862">Zinc</keyword>
<gene>
    <name evidence="9" type="ORF">HMPREF0551_1857</name>
</gene>
<dbReference type="Pfam" id="PF05987">
    <property type="entry name" value="DUF898"/>
    <property type="match status" value="1"/>
</dbReference>
<evidence type="ECO:0000256" key="2">
    <source>
        <dbReference type="ARBA" id="ARBA00022670"/>
    </source>
</evidence>
<feature type="transmembrane region" description="Helical" evidence="7">
    <location>
        <begin position="376"/>
        <end position="397"/>
    </location>
</feature>
<evidence type="ECO:0000313" key="9">
    <source>
        <dbReference type="EMBL" id="EFV94417.1"/>
    </source>
</evidence>
<evidence type="ECO:0000256" key="1">
    <source>
        <dbReference type="ARBA" id="ARBA00001947"/>
    </source>
</evidence>
<dbReference type="Pfam" id="PF01435">
    <property type="entry name" value="Peptidase_M48"/>
    <property type="match status" value="1"/>
</dbReference>
<keyword evidence="7" id="KW-0472">Membrane</keyword>
<keyword evidence="3" id="KW-0479">Metal-binding</keyword>
<reference evidence="9 10" key="1">
    <citation type="submission" date="2010-12" db="EMBL/GenBank/DDBJ databases">
        <authorList>
            <person name="Muzny D."/>
            <person name="Qin X."/>
            <person name="Deng J."/>
            <person name="Jiang H."/>
            <person name="Liu Y."/>
            <person name="Qu J."/>
            <person name="Song X.-Z."/>
            <person name="Zhang L."/>
            <person name="Thornton R."/>
            <person name="Coyle M."/>
            <person name="Francisco L."/>
            <person name="Jackson L."/>
            <person name="Javaid M."/>
            <person name="Korchina V."/>
            <person name="Kovar C."/>
            <person name="Mata R."/>
            <person name="Mathew T."/>
            <person name="Ngo R."/>
            <person name="Nguyen L."/>
            <person name="Nguyen N."/>
            <person name="Okwuonu G."/>
            <person name="Ongeri F."/>
            <person name="Pham C."/>
            <person name="Simmons D."/>
            <person name="Wilczek-Boney K."/>
            <person name="Hale W."/>
            <person name="Jakkamsetti A."/>
            <person name="Pham P."/>
            <person name="Ruth R."/>
            <person name="San Lucas F."/>
            <person name="Warren J."/>
            <person name="Zhang J."/>
            <person name="Zhao Z."/>
            <person name="Zhou C."/>
            <person name="Zhu D."/>
            <person name="Lee S."/>
            <person name="Bess C."/>
            <person name="Blankenburg K."/>
            <person name="Forbes L."/>
            <person name="Fu Q."/>
            <person name="Gubbala S."/>
            <person name="Hirani K."/>
            <person name="Jayaseelan J.C."/>
            <person name="Lara F."/>
            <person name="Munidasa M."/>
            <person name="Palculict T."/>
            <person name="Patil S."/>
            <person name="Pu L.-L."/>
            <person name="Saada N."/>
            <person name="Tang L."/>
            <person name="Weissenberger G."/>
            <person name="Zhu Y."/>
            <person name="Hemphill L."/>
            <person name="Shang Y."/>
            <person name="Youmans B."/>
            <person name="Ayvaz T."/>
            <person name="Ross M."/>
            <person name="Santibanez J."/>
            <person name="Aqrawi P."/>
            <person name="Gross S."/>
            <person name="Joshi V."/>
            <person name="Fowler G."/>
            <person name="Nazareth L."/>
            <person name="Reid J."/>
            <person name="Worley K."/>
            <person name="Petrosino J."/>
            <person name="Highlander S."/>
            <person name="Gibbs R."/>
        </authorList>
    </citation>
    <scope>NUCLEOTIDE SEQUENCE [LARGE SCALE GENOMIC DNA]</scope>
    <source>
        <strain evidence="9 10">ATCC 51599</strain>
    </source>
</reference>
<dbReference type="Proteomes" id="UP000011021">
    <property type="component" value="Unassembled WGS sequence"/>
</dbReference>
<feature type="domain" description="Peptidase M48" evidence="8">
    <location>
        <begin position="504"/>
        <end position="693"/>
    </location>
</feature>
<dbReference type="PANTHER" id="PTHR22726:SF1">
    <property type="entry name" value="METALLOENDOPEPTIDASE OMA1, MITOCHONDRIAL"/>
    <property type="match status" value="1"/>
</dbReference>
<keyword evidence="7" id="KW-1133">Transmembrane helix</keyword>
<accession>E7RYU3</accession>
<organism evidence="9 10">
    <name type="scientific">Lautropia mirabilis ATCC 51599</name>
    <dbReference type="NCBI Taxonomy" id="887898"/>
    <lineage>
        <taxon>Bacteria</taxon>
        <taxon>Pseudomonadati</taxon>
        <taxon>Pseudomonadota</taxon>
        <taxon>Betaproteobacteria</taxon>
        <taxon>Burkholderiales</taxon>
        <taxon>Burkholderiaceae</taxon>
        <taxon>Lautropia</taxon>
    </lineage>
</organism>